<keyword evidence="4" id="KW-0032">Aminotransferase</keyword>
<protein>
    <submittedName>
        <fullName evidence="4">Aminotransferase class III-fold pyridoxal phosphate-dependent enzyme</fullName>
    </submittedName>
</protein>
<evidence type="ECO:0000256" key="3">
    <source>
        <dbReference type="RuleBase" id="RU003560"/>
    </source>
</evidence>
<keyword evidence="2 3" id="KW-0663">Pyridoxal phosphate</keyword>
<reference evidence="4 5" key="1">
    <citation type="journal article" date="2013" name="Int. J. Syst. Evol. Microbiol.">
        <title>Roseomonas aerophila sp. nov., isolated from air.</title>
        <authorList>
            <person name="Kim S.J."/>
            <person name="Weon H.Y."/>
            <person name="Ahn J.H."/>
            <person name="Hong S.B."/>
            <person name="Seok S.J."/>
            <person name="Whang K.S."/>
            <person name="Kwon S.W."/>
        </authorList>
    </citation>
    <scope>NUCLEOTIDE SEQUENCE [LARGE SCALE GENOMIC DNA]</scope>
    <source>
        <strain evidence="4 5">NBRC 108923</strain>
    </source>
</reference>
<organism evidence="4 5">
    <name type="scientific">Teichococcus aerophilus</name>
    <dbReference type="NCBI Taxonomy" id="1224513"/>
    <lineage>
        <taxon>Bacteria</taxon>
        <taxon>Pseudomonadati</taxon>
        <taxon>Pseudomonadota</taxon>
        <taxon>Alphaproteobacteria</taxon>
        <taxon>Acetobacterales</taxon>
        <taxon>Roseomonadaceae</taxon>
        <taxon>Roseomonas</taxon>
    </lineage>
</organism>
<name>A0ABR7RG47_9PROT</name>
<sequence length="422" mass="45171">MVDDISSDGKGKPALDHLINSEDTALRQRALRVVPSGMWGHLHAAKLPEGYPQFFARGEGAHLWDVDGHRYLDFMCSWGPNLLGHQNQEVEEAAERQRRMGDCLNGPAPVMVELAERLVETLPAAAWAMFQKNGTDATTTCATLARAATGRRKLLVARGAYHGAVPWCSPSLVGVTSEDRAHLVHYRFNDLDSLAQAVAEAGDDLAGIIASAFRHDLAQDQELPSPAFARAVRDACDAKGAALILDEVRAGFRLHAGGSWETLGVRPDLSAWSKAIGNGYPISAVTGAEWLREAASRLFVTGSFWCGAVPMAAALATLGVVLRDDVPGQLARLGQRLRDGLAAGAQRHGIALRQSGPPQMPLVLFDDDIGSRKGDAFCVAMLAHGVYFHPRHNMFLSAAHTEADIDTALAAAEHGFAAVASL</sequence>
<dbReference type="InterPro" id="IPR015424">
    <property type="entry name" value="PyrdxlP-dep_Trfase"/>
</dbReference>
<dbReference type="InterPro" id="IPR015422">
    <property type="entry name" value="PyrdxlP-dep_Trfase_small"/>
</dbReference>
<comment type="cofactor">
    <cofactor evidence="1">
        <name>pyridoxal 5'-phosphate</name>
        <dbReference type="ChEBI" id="CHEBI:597326"/>
    </cofactor>
</comment>
<dbReference type="GO" id="GO:0008483">
    <property type="term" value="F:transaminase activity"/>
    <property type="evidence" value="ECO:0007669"/>
    <property type="project" value="UniProtKB-KW"/>
</dbReference>
<dbReference type="PANTHER" id="PTHR43713:SF3">
    <property type="entry name" value="GLUTAMATE-1-SEMIALDEHYDE 2,1-AMINOMUTASE 1, CHLOROPLASTIC-RELATED"/>
    <property type="match status" value="1"/>
</dbReference>
<dbReference type="SUPFAM" id="SSF53383">
    <property type="entry name" value="PLP-dependent transferases"/>
    <property type="match status" value="1"/>
</dbReference>
<evidence type="ECO:0000313" key="5">
    <source>
        <dbReference type="Proteomes" id="UP000626026"/>
    </source>
</evidence>
<dbReference type="InterPro" id="IPR015421">
    <property type="entry name" value="PyrdxlP-dep_Trfase_major"/>
</dbReference>
<comment type="caution">
    <text evidence="4">The sequence shown here is derived from an EMBL/GenBank/DDBJ whole genome shotgun (WGS) entry which is preliminary data.</text>
</comment>
<keyword evidence="5" id="KW-1185">Reference proteome</keyword>
<dbReference type="Gene3D" id="3.40.640.10">
    <property type="entry name" value="Type I PLP-dependent aspartate aminotransferase-like (Major domain)"/>
    <property type="match status" value="1"/>
</dbReference>
<dbReference type="InterPro" id="IPR049704">
    <property type="entry name" value="Aminotrans_3_PPA_site"/>
</dbReference>
<dbReference type="Proteomes" id="UP000626026">
    <property type="component" value="Unassembled WGS sequence"/>
</dbReference>
<evidence type="ECO:0000256" key="1">
    <source>
        <dbReference type="ARBA" id="ARBA00001933"/>
    </source>
</evidence>
<dbReference type="PROSITE" id="PS00600">
    <property type="entry name" value="AA_TRANSFER_CLASS_3"/>
    <property type="match status" value="1"/>
</dbReference>
<evidence type="ECO:0000256" key="2">
    <source>
        <dbReference type="ARBA" id="ARBA00022898"/>
    </source>
</evidence>
<dbReference type="Gene3D" id="3.90.1150.10">
    <property type="entry name" value="Aspartate Aminotransferase, domain 1"/>
    <property type="match status" value="1"/>
</dbReference>
<accession>A0ABR7RG47</accession>
<dbReference type="PANTHER" id="PTHR43713">
    <property type="entry name" value="GLUTAMATE-1-SEMIALDEHYDE 2,1-AMINOMUTASE"/>
    <property type="match status" value="1"/>
</dbReference>
<keyword evidence="4" id="KW-0808">Transferase</keyword>
<comment type="similarity">
    <text evidence="3">Belongs to the class-III pyridoxal-phosphate-dependent aminotransferase family.</text>
</comment>
<dbReference type="InterPro" id="IPR005814">
    <property type="entry name" value="Aminotrans_3"/>
</dbReference>
<proteinExistence type="inferred from homology"/>
<evidence type="ECO:0000313" key="4">
    <source>
        <dbReference type="EMBL" id="MBC9205403.1"/>
    </source>
</evidence>
<dbReference type="EMBL" id="JACTVA010000001">
    <property type="protein sequence ID" value="MBC9205403.1"/>
    <property type="molecule type" value="Genomic_DNA"/>
</dbReference>
<dbReference type="Pfam" id="PF00202">
    <property type="entry name" value="Aminotran_3"/>
    <property type="match status" value="1"/>
</dbReference>
<gene>
    <name evidence="4" type="ORF">IBL26_01040</name>
</gene>